<name>A0ABV6R950_9MICO</name>
<organism evidence="1 2">
    <name type="scientific">Brachybacterium hainanense</name>
    <dbReference type="NCBI Taxonomy" id="1541174"/>
    <lineage>
        <taxon>Bacteria</taxon>
        <taxon>Bacillati</taxon>
        <taxon>Actinomycetota</taxon>
        <taxon>Actinomycetes</taxon>
        <taxon>Micrococcales</taxon>
        <taxon>Dermabacteraceae</taxon>
        <taxon>Brachybacterium</taxon>
    </lineage>
</organism>
<dbReference type="RefSeq" id="WP_376979119.1">
    <property type="nucleotide sequence ID" value="NZ_JBHLSV010000005.1"/>
</dbReference>
<proteinExistence type="predicted"/>
<keyword evidence="2" id="KW-1185">Reference proteome</keyword>
<accession>A0ABV6R950</accession>
<dbReference type="EMBL" id="JBHLSV010000005">
    <property type="protein sequence ID" value="MFC0673502.1"/>
    <property type="molecule type" value="Genomic_DNA"/>
</dbReference>
<evidence type="ECO:0000313" key="1">
    <source>
        <dbReference type="EMBL" id="MFC0673502.1"/>
    </source>
</evidence>
<reference evidence="1 2" key="1">
    <citation type="submission" date="2024-09" db="EMBL/GenBank/DDBJ databases">
        <authorList>
            <person name="Sun Q."/>
            <person name="Mori K."/>
        </authorList>
    </citation>
    <scope>NUCLEOTIDE SEQUENCE [LARGE SCALE GENOMIC DNA]</scope>
    <source>
        <strain evidence="1 2">CICC 10874</strain>
    </source>
</reference>
<sequence>MPETRSIRTMKRHEVTAQLLADDPTMLPSYAHYLAGKMKRLVQRRDLGWYAALRILGMTADPTAAEAVMPRTEPTRHVSGRRPLESLGLVRAEAAA</sequence>
<evidence type="ECO:0000313" key="2">
    <source>
        <dbReference type="Proteomes" id="UP001589793"/>
    </source>
</evidence>
<protein>
    <submittedName>
        <fullName evidence="1">Uncharacterized protein</fullName>
    </submittedName>
</protein>
<comment type="caution">
    <text evidence="1">The sequence shown here is derived from an EMBL/GenBank/DDBJ whole genome shotgun (WGS) entry which is preliminary data.</text>
</comment>
<gene>
    <name evidence="1" type="ORF">ACFFF6_05990</name>
</gene>
<dbReference type="Proteomes" id="UP001589793">
    <property type="component" value="Unassembled WGS sequence"/>
</dbReference>